<proteinExistence type="predicted"/>
<dbReference type="KEGG" id="samy:DB32_003739"/>
<dbReference type="GO" id="GO:0016791">
    <property type="term" value="F:phosphatase activity"/>
    <property type="evidence" value="ECO:0007669"/>
    <property type="project" value="TreeGrafter"/>
</dbReference>
<dbReference type="EMBL" id="CP011125">
    <property type="protein sequence ID" value="AKF06590.1"/>
    <property type="molecule type" value="Genomic_DNA"/>
</dbReference>
<reference evidence="2 3" key="1">
    <citation type="submission" date="2015-03" db="EMBL/GenBank/DDBJ databases">
        <title>Genome assembly of Sandaracinus amylolyticus DSM 53668.</title>
        <authorList>
            <person name="Sharma G."/>
            <person name="Subramanian S."/>
        </authorList>
    </citation>
    <scope>NUCLEOTIDE SEQUENCE [LARGE SCALE GENOMIC DNA]</scope>
    <source>
        <strain evidence="2 3">DSM 53668</strain>
    </source>
</reference>
<dbReference type="Gene3D" id="3.60.21.10">
    <property type="match status" value="1"/>
</dbReference>
<gene>
    <name evidence="2" type="ORF">DB32_003739</name>
</gene>
<dbReference type="AlphaFoldDB" id="A0A0F6W3S6"/>
<name>A0A0F6W3S6_9BACT</name>
<feature type="domain" description="Calcineurin-like phosphoesterase" evidence="1">
    <location>
        <begin position="4"/>
        <end position="174"/>
    </location>
</feature>
<dbReference type="SUPFAM" id="SSF56300">
    <property type="entry name" value="Metallo-dependent phosphatases"/>
    <property type="match status" value="1"/>
</dbReference>
<dbReference type="Pfam" id="PF00149">
    <property type="entry name" value="Metallophos"/>
    <property type="match status" value="1"/>
</dbReference>
<dbReference type="PANTHER" id="PTHR42850">
    <property type="entry name" value="METALLOPHOSPHOESTERASE"/>
    <property type="match status" value="1"/>
</dbReference>
<organism evidence="2 3">
    <name type="scientific">Sandaracinus amylolyticus</name>
    <dbReference type="NCBI Taxonomy" id="927083"/>
    <lineage>
        <taxon>Bacteria</taxon>
        <taxon>Pseudomonadati</taxon>
        <taxon>Myxococcota</taxon>
        <taxon>Polyangia</taxon>
        <taxon>Polyangiales</taxon>
        <taxon>Sandaracinaceae</taxon>
        <taxon>Sandaracinus</taxon>
    </lineage>
</organism>
<dbReference type="InterPro" id="IPR004843">
    <property type="entry name" value="Calcineurin-like_PHP"/>
</dbReference>
<dbReference type="OrthoDB" id="9807890at2"/>
<sequence length="235" mass="25565">MSARTVIVGDVHGCLDELERLLAQLGLTRDDRLVMVGDLVAKGPESLGVVRLLREVGAQSVLGNHDASLLRLRRDPSADVNDALKKTARKLDEADWAWLEALPYTIALPDHRALVVHAGLVPGVSLARQKPEDMLTMRAIREDGTASKRLEEGTPWARLWVGPPHVYFGHDAVTGLQQHPFATGLDTGCVYGGRLTACVLPARELVSVKAKRVYAEPGKAIAARHASESQKPKKK</sequence>
<dbReference type="InterPro" id="IPR050126">
    <property type="entry name" value="Ap4A_hydrolase"/>
</dbReference>
<dbReference type="GO" id="GO:0005737">
    <property type="term" value="C:cytoplasm"/>
    <property type="evidence" value="ECO:0007669"/>
    <property type="project" value="TreeGrafter"/>
</dbReference>
<evidence type="ECO:0000313" key="3">
    <source>
        <dbReference type="Proteomes" id="UP000034883"/>
    </source>
</evidence>
<dbReference type="STRING" id="927083.DB32_003739"/>
<dbReference type="InterPro" id="IPR029052">
    <property type="entry name" value="Metallo-depent_PP-like"/>
</dbReference>
<protein>
    <submittedName>
        <fullName evidence="2">Bis(5'-nucleosyl)-tetraphosphatase</fullName>
    </submittedName>
</protein>
<evidence type="ECO:0000313" key="2">
    <source>
        <dbReference type="EMBL" id="AKF06590.1"/>
    </source>
</evidence>
<dbReference type="PANTHER" id="PTHR42850:SF4">
    <property type="entry name" value="ZINC-DEPENDENT ENDOPOLYPHOSPHATASE"/>
    <property type="match status" value="1"/>
</dbReference>
<evidence type="ECO:0000259" key="1">
    <source>
        <dbReference type="Pfam" id="PF00149"/>
    </source>
</evidence>
<accession>A0A0F6W3S6</accession>
<keyword evidence="3" id="KW-1185">Reference proteome</keyword>
<dbReference type="Proteomes" id="UP000034883">
    <property type="component" value="Chromosome"/>
</dbReference>
<dbReference type="GO" id="GO:0006798">
    <property type="term" value="P:polyphosphate catabolic process"/>
    <property type="evidence" value="ECO:0007669"/>
    <property type="project" value="TreeGrafter"/>
</dbReference>
<dbReference type="RefSeq" id="WP_053233748.1">
    <property type="nucleotide sequence ID" value="NZ_CP011125.1"/>
</dbReference>
<dbReference type="GO" id="GO:0000298">
    <property type="term" value="F:endopolyphosphatase activity"/>
    <property type="evidence" value="ECO:0007669"/>
    <property type="project" value="TreeGrafter"/>
</dbReference>